<keyword evidence="1" id="KW-0732">Signal</keyword>
<keyword evidence="2" id="KW-1185">Reference proteome</keyword>
<evidence type="ECO:0000313" key="3">
    <source>
        <dbReference type="WBParaSite" id="PSU_v2.g10610.t1"/>
    </source>
</evidence>
<evidence type="ECO:0000313" key="2">
    <source>
        <dbReference type="Proteomes" id="UP000887577"/>
    </source>
</evidence>
<dbReference type="AlphaFoldDB" id="A0A914XUG6"/>
<feature type="chain" id="PRO_5037709327" evidence="1">
    <location>
        <begin position="20"/>
        <end position="152"/>
    </location>
</feature>
<protein>
    <submittedName>
        <fullName evidence="3">Uncharacterized protein</fullName>
    </submittedName>
</protein>
<dbReference type="WBParaSite" id="PSU_v2.g10610.t1">
    <property type="protein sequence ID" value="PSU_v2.g10610.t1"/>
    <property type="gene ID" value="PSU_v2.g10610"/>
</dbReference>
<sequence>MKNSFVFFFFCCSFNCINGSICKSYNSSTEIFTGGINLDLAYEFTDKSFILTITNFTSASKINATVESYSADTQTQTCEVESSSPYKKCVLKLSKYFAYDISVNFEPYLHLQSVITTIIYNGTEVINPSVSAQTPCMDTYTHQHLTWFCCVL</sequence>
<dbReference type="Proteomes" id="UP000887577">
    <property type="component" value="Unplaced"/>
</dbReference>
<name>A0A914XUG6_9BILA</name>
<organism evidence="2 3">
    <name type="scientific">Panagrolaimus superbus</name>
    <dbReference type="NCBI Taxonomy" id="310955"/>
    <lineage>
        <taxon>Eukaryota</taxon>
        <taxon>Metazoa</taxon>
        <taxon>Ecdysozoa</taxon>
        <taxon>Nematoda</taxon>
        <taxon>Chromadorea</taxon>
        <taxon>Rhabditida</taxon>
        <taxon>Tylenchina</taxon>
        <taxon>Panagrolaimomorpha</taxon>
        <taxon>Panagrolaimoidea</taxon>
        <taxon>Panagrolaimidae</taxon>
        <taxon>Panagrolaimus</taxon>
    </lineage>
</organism>
<feature type="signal peptide" evidence="1">
    <location>
        <begin position="1"/>
        <end position="19"/>
    </location>
</feature>
<evidence type="ECO:0000256" key="1">
    <source>
        <dbReference type="SAM" id="SignalP"/>
    </source>
</evidence>
<accession>A0A914XUG6</accession>
<proteinExistence type="predicted"/>
<reference evidence="3" key="1">
    <citation type="submission" date="2022-11" db="UniProtKB">
        <authorList>
            <consortium name="WormBaseParasite"/>
        </authorList>
    </citation>
    <scope>IDENTIFICATION</scope>
</reference>